<dbReference type="Pfam" id="PF04264">
    <property type="entry name" value="YceI"/>
    <property type="match status" value="1"/>
</dbReference>
<dbReference type="Proteomes" id="UP001207918">
    <property type="component" value="Unassembled WGS sequence"/>
</dbReference>
<keyword evidence="1" id="KW-0732">Signal</keyword>
<protein>
    <submittedName>
        <fullName evidence="3">YceI family protein</fullName>
    </submittedName>
</protein>
<dbReference type="Gene3D" id="2.40.128.110">
    <property type="entry name" value="Lipid/polyisoprenoid-binding, YceI-like"/>
    <property type="match status" value="1"/>
</dbReference>
<organism evidence="3 4">
    <name type="scientific">Fodinibius salsisoli</name>
    <dbReference type="NCBI Taxonomy" id="2820877"/>
    <lineage>
        <taxon>Bacteria</taxon>
        <taxon>Pseudomonadati</taxon>
        <taxon>Balneolota</taxon>
        <taxon>Balneolia</taxon>
        <taxon>Balneolales</taxon>
        <taxon>Balneolaceae</taxon>
        <taxon>Fodinibius</taxon>
    </lineage>
</organism>
<dbReference type="SUPFAM" id="SSF101874">
    <property type="entry name" value="YceI-like"/>
    <property type="match status" value="1"/>
</dbReference>
<dbReference type="PANTHER" id="PTHR34406">
    <property type="entry name" value="PROTEIN YCEI"/>
    <property type="match status" value="1"/>
</dbReference>
<dbReference type="InterPro" id="IPR007372">
    <property type="entry name" value="Lipid/polyisoprenoid-bd_YceI"/>
</dbReference>
<reference evidence="3 4" key="1">
    <citation type="submission" date="2021-03" db="EMBL/GenBank/DDBJ databases">
        <title>Aliifodinibius sp. nov., a new bacterium isolated from saline soil.</title>
        <authorList>
            <person name="Galisteo C."/>
            <person name="De La Haba R."/>
            <person name="Sanchez-Porro C."/>
            <person name="Ventosa A."/>
        </authorList>
    </citation>
    <scope>NUCLEOTIDE SEQUENCE [LARGE SCALE GENOMIC DNA]</scope>
    <source>
        <strain evidence="3 4">1BSP15-2V2</strain>
    </source>
</reference>
<proteinExistence type="predicted"/>
<feature type="signal peptide" evidence="1">
    <location>
        <begin position="1"/>
        <end position="21"/>
    </location>
</feature>
<evidence type="ECO:0000259" key="2">
    <source>
        <dbReference type="SMART" id="SM00867"/>
    </source>
</evidence>
<keyword evidence="4" id="KW-1185">Reference proteome</keyword>
<dbReference type="EMBL" id="JAGGJA010000007">
    <property type="protein sequence ID" value="MCW9707615.1"/>
    <property type="molecule type" value="Genomic_DNA"/>
</dbReference>
<feature type="domain" description="Lipid/polyisoprenoid-binding YceI-like" evidence="2">
    <location>
        <begin position="35"/>
        <end position="203"/>
    </location>
</feature>
<sequence>MNSYKRNISLLLAVLFVTASAFIPVDVENPSNATAWSIDKAHSNISFSIRHIFTPITGEFKEYDANVMFDPDNLEESSIDIEIQVSSIDTDVEKRDGHLQSDDFFSVAEYPTITFSSDQITVEGDNEFIAHGELTIKDVTKEVELPFTLLGVQDHPMQENTKVAGVTIDYQLNRNDFNVGAGDWASTAIIGGEVDLNIDLEMTSPAN</sequence>
<evidence type="ECO:0000313" key="4">
    <source>
        <dbReference type="Proteomes" id="UP001207918"/>
    </source>
</evidence>
<evidence type="ECO:0000313" key="3">
    <source>
        <dbReference type="EMBL" id="MCW9707615.1"/>
    </source>
</evidence>
<accession>A0ABT3PP31</accession>
<dbReference type="RefSeq" id="WP_265766405.1">
    <property type="nucleotide sequence ID" value="NZ_JAGGJA010000007.1"/>
</dbReference>
<comment type="caution">
    <text evidence="3">The sequence shown here is derived from an EMBL/GenBank/DDBJ whole genome shotgun (WGS) entry which is preliminary data.</text>
</comment>
<gene>
    <name evidence="3" type="ORF">J6I44_12180</name>
</gene>
<dbReference type="InterPro" id="IPR036761">
    <property type="entry name" value="TTHA0802/YceI-like_sf"/>
</dbReference>
<name>A0ABT3PP31_9BACT</name>
<dbReference type="PANTHER" id="PTHR34406:SF1">
    <property type="entry name" value="PROTEIN YCEI"/>
    <property type="match status" value="1"/>
</dbReference>
<dbReference type="SMART" id="SM00867">
    <property type="entry name" value="YceI"/>
    <property type="match status" value="1"/>
</dbReference>
<feature type="chain" id="PRO_5047255082" evidence="1">
    <location>
        <begin position="22"/>
        <end position="207"/>
    </location>
</feature>
<evidence type="ECO:0000256" key="1">
    <source>
        <dbReference type="SAM" id="SignalP"/>
    </source>
</evidence>